<accession>A0A0N8KHA1</accession>
<dbReference type="Pfam" id="PF00211">
    <property type="entry name" value="Guanylate_cyc"/>
    <property type="match status" value="1"/>
</dbReference>
<dbReference type="STRING" id="1305737.GCA_000526355_01464"/>
<dbReference type="GO" id="GO:0035556">
    <property type="term" value="P:intracellular signal transduction"/>
    <property type="evidence" value="ECO:0007669"/>
    <property type="project" value="InterPro"/>
</dbReference>
<organism evidence="2 3">
    <name type="scientific">Algoriphagus marincola HL-49</name>
    <dbReference type="NCBI Taxonomy" id="1305737"/>
    <lineage>
        <taxon>Bacteria</taxon>
        <taxon>Pseudomonadati</taxon>
        <taxon>Bacteroidota</taxon>
        <taxon>Cytophagia</taxon>
        <taxon>Cytophagales</taxon>
        <taxon>Cyclobacteriaceae</taxon>
        <taxon>Algoriphagus</taxon>
    </lineage>
</organism>
<protein>
    <submittedName>
        <fullName evidence="2">Adenylate cyclase, family 3</fullName>
    </submittedName>
</protein>
<evidence type="ECO:0000313" key="2">
    <source>
        <dbReference type="EMBL" id="KPQ19162.1"/>
    </source>
</evidence>
<dbReference type="PANTHER" id="PTHR43081">
    <property type="entry name" value="ADENYLATE CYCLASE, TERMINAL-DIFFERENTIATION SPECIFIC-RELATED"/>
    <property type="match status" value="1"/>
</dbReference>
<dbReference type="AlphaFoldDB" id="A0A0N8KHA1"/>
<feature type="domain" description="Guanylate cyclase" evidence="1">
    <location>
        <begin position="54"/>
        <end position="186"/>
    </location>
</feature>
<name>A0A0N8KHA1_9BACT</name>
<proteinExistence type="predicted"/>
<dbReference type="InterPro" id="IPR029787">
    <property type="entry name" value="Nucleotide_cyclase"/>
</dbReference>
<dbReference type="CDD" id="cd07302">
    <property type="entry name" value="CHD"/>
    <property type="match status" value="1"/>
</dbReference>
<dbReference type="PROSITE" id="PS50125">
    <property type="entry name" value="GUANYLATE_CYCLASE_2"/>
    <property type="match status" value="1"/>
</dbReference>
<dbReference type="PATRIC" id="fig|1305737.6.peg.2661"/>
<comment type="caution">
    <text evidence="2">The sequence shown here is derived from an EMBL/GenBank/DDBJ whole genome shotgun (WGS) entry which is preliminary data.</text>
</comment>
<dbReference type="Gene3D" id="3.30.70.1230">
    <property type="entry name" value="Nucleotide cyclase"/>
    <property type="match status" value="1"/>
</dbReference>
<gene>
    <name evidence="2" type="ORF">HLUCCX10_03510</name>
</gene>
<reference evidence="2 3" key="1">
    <citation type="submission" date="2015-09" db="EMBL/GenBank/DDBJ databases">
        <title>Identification and resolution of microdiversity through metagenomic sequencing of parallel consortia.</title>
        <authorList>
            <person name="Nelson W.C."/>
            <person name="Romine M.F."/>
            <person name="Lindemann S.R."/>
        </authorList>
    </citation>
    <scope>NUCLEOTIDE SEQUENCE [LARGE SCALE GENOMIC DNA]</scope>
    <source>
        <strain evidence="2">HL-49</strain>
    </source>
</reference>
<dbReference type="eggNOG" id="COG2114">
    <property type="taxonomic scope" value="Bacteria"/>
</dbReference>
<dbReference type="GO" id="GO:0004016">
    <property type="term" value="F:adenylate cyclase activity"/>
    <property type="evidence" value="ECO:0007669"/>
    <property type="project" value="UniProtKB-ARBA"/>
</dbReference>
<dbReference type="PANTHER" id="PTHR43081:SF1">
    <property type="entry name" value="ADENYLATE CYCLASE, TERMINAL-DIFFERENTIATION SPECIFIC"/>
    <property type="match status" value="1"/>
</dbReference>
<dbReference type="EMBL" id="LJXT01000014">
    <property type="protein sequence ID" value="KPQ19162.1"/>
    <property type="molecule type" value="Genomic_DNA"/>
</dbReference>
<dbReference type="OrthoDB" id="9806704at2"/>
<evidence type="ECO:0000313" key="3">
    <source>
        <dbReference type="Proteomes" id="UP000050421"/>
    </source>
</evidence>
<evidence type="ECO:0000259" key="1">
    <source>
        <dbReference type="PROSITE" id="PS50125"/>
    </source>
</evidence>
<dbReference type="InterPro" id="IPR050697">
    <property type="entry name" value="Adenylyl/Guanylyl_Cyclase_3/4"/>
</dbReference>
<dbReference type="InterPro" id="IPR001054">
    <property type="entry name" value="A/G_cyclase"/>
</dbReference>
<dbReference type="Proteomes" id="UP000050421">
    <property type="component" value="Unassembled WGS sequence"/>
</dbReference>
<dbReference type="SUPFAM" id="SSF55073">
    <property type="entry name" value="Nucleotide cyclase"/>
    <property type="match status" value="1"/>
</dbReference>
<dbReference type="GO" id="GO:0009190">
    <property type="term" value="P:cyclic nucleotide biosynthetic process"/>
    <property type="evidence" value="ECO:0007669"/>
    <property type="project" value="InterPro"/>
</dbReference>
<sequence length="333" mass="37768">MNLKEIIKEIDVDVQDVLTTNFVYSATKEVPNRDDSVLTYERGKDKRGKEIETCVLFVDIRNSVALTDKHQHQTMGRVYTAFTKAVLKAARHHGGHTRNIIGDRVMVVFPVDNCFKNAIDCAVSINHIASKIINARFKVDFKCGIGIAYGKLRVIKVGIQRNGTENGENKGLVWVGKPANYASRITDLANKSIKEELIEVNHNPINPLAIKPLFGGFAAYTYPFDFEKNYDQSQPFYLKKEETKLYSKEEFVDHLSNLEKGEIAYLGGKLVEFKKVVRNVKFPAILITESVLNGLKREHPEDSTIKKGFWKSQPKKFKNISENVFGADLTWII</sequence>